<organism evidence="4 5">
    <name type="scientific">Spirosoma liriopis</name>
    <dbReference type="NCBI Taxonomy" id="2937440"/>
    <lineage>
        <taxon>Bacteria</taxon>
        <taxon>Pseudomonadati</taxon>
        <taxon>Bacteroidota</taxon>
        <taxon>Cytophagia</taxon>
        <taxon>Cytophagales</taxon>
        <taxon>Cytophagaceae</taxon>
        <taxon>Spirosoma</taxon>
    </lineage>
</organism>
<dbReference type="InterPro" id="IPR036390">
    <property type="entry name" value="WH_DNA-bd_sf"/>
</dbReference>
<reference evidence="4 5" key="1">
    <citation type="submission" date="2022-04" db="EMBL/GenBank/DDBJ databases">
        <title>Spirosoma sp. strain RP8 genome sequencing and assembly.</title>
        <authorList>
            <person name="Jung Y."/>
        </authorList>
    </citation>
    <scope>NUCLEOTIDE SEQUENCE [LARGE SCALE GENOMIC DNA]</scope>
    <source>
        <strain evidence="4 5">RP8</strain>
    </source>
</reference>
<name>A0ABT0HUP0_9BACT</name>
<keyword evidence="5" id="KW-1185">Reference proteome</keyword>
<evidence type="ECO:0000313" key="5">
    <source>
        <dbReference type="Proteomes" id="UP001202180"/>
    </source>
</evidence>
<gene>
    <name evidence="4" type="ORF">M0L20_28620</name>
</gene>
<sequence length="355" mass="40845">MDEQSEQLHIAFKICTNNYQPNAITESRQEFTEIEKRIVVMAINQLRHIAEAWRPGRNVTVLIPYNELTNNQHNKISSAAKTLSGKRIIPQNFSKANRREFDYITPFPRIRTKKINGKRYLELVMFADVIPAFIELGKRYTSYSIKLMLSLSSIYAQRMYEIIMMFYGRGQKVFSYEVNKLRAALNYPAEHDYYDFKRKALTVAQSELARKVGLHVAFTPSLKSGKAVIELRFEVVSDNDLINTDVETDLRTAQSMQPHEVMAIARNLIHAYTFTRQQQNLVLEDMNLMNIFIRLHTEFHHGKRVAKNPTAYMAQALGFGKAKANTEPAEKAAPGRKGQPRTVKNLLTDAIDKLK</sequence>
<dbReference type="Pfam" id="PF21205">
    <property type="entry name" value="Rep3_C"/>
    <property type="match status" value="1"/>
</dbReference>
<dbReference type="Proteomes" id="UP001202180">
    <property type="component" value="Unassembled WGS sequence"/>
</dbReference>
<proteinExistence type="inferred from homology"/>
<comment type="caution">
    <text evidence="4">The sequence shown here is derived from an EMBL/GenBank/DDBJ whole genome shotgun (WGS) entry which is preliminary data.</text>
</comment>
<feature type="region of interest" description="Disordered" evidence="2">
    <location>
        <begin position="323"/>
        <end position="344"/>
    </location>
</feature>
<dbReference type="InterPro" id="IPR036388">
    <property type="entry name" value="WH-like_DNA-bd_sf"/>
</dbReference>
<dbReference type="InterPro" id="IPR000525">
    <property type="entry name" value="Initiator_Rep_WH1"/>
</dbReference>
<evidence type="ECO:0000256" key="2">
    <source>
        <dbReference type="SAM" id="MobiDB-lite"/>
    </source>
</evidence>
<evidence type="ECO:0000259" key="3">
    <source>
        <dbReference type="Pfam" id="PF01051"/>
    </source>
</evidence>
<comment type="similarity">
    <text evidence="1">Belongs to the initiator RepB protein family.</text>
</comment>
<feature type="domain" description="Initiator Rep protein WH1" evidence="3">
    <location>
        <begin position="19"/>
        <end position="164"/>
    </location>
</feature>
<protein>
    <submittedName>
        <fullName evidence="4">Replication initiation protein</fullName>
    </submittedName>
</protein>
<accession>A0ABT0HUP0</accession>
<dbReference type="Gene3D" id="1.10.10.10">
    <property type="entry name" value="Winged helix-like DNA-binding domain superfamily/Winged helix DNA-binding domain"/>
    <property type="match status" value="2"/>
</dbReference>
<dbReference type="Pfam" id="PF01051">
    <property type="entry name" value="Rep3_N"/>
    <property type="match status" value="1"/>
</dbReference>
<dbReference type="EMBL" id="JALPRF010000012">
    <property type="protein sequence ID" value="MCK8495864.1"/>
    <property type="molecule type" value="Genomic_DNA"/>
</dbReference>
<evidence type="ECO:0000256" key="1">
    <source>
        <dbReference type="ARBA" id="ARBA00038283"/>
    </source>
</evidence>
<dbReference type="RefSeq" id="WP_248480649.1">
    <property type="nucleotide sequence ID" value="NZ_JALPRF010000012.1"/>
</dbReference>
<dbReference type="SUPFAM" id="SSF46785">
    <property type="entry name" value="Winged helix' DNA-binding domain"/>
    <property type="match status" value="2"/>
</dbReference>
<evidence type="ECO:0000313" key="4">
    <source>
        <dbReference type="EMBL" id="MCK8495864.1"/>
    </source>
</evidence>